<dbReference type="Pfam" id="PF10060">
    <property type="entry name" value="DUF2298"/>
    <property type="match status" value="1"/>
</dbReference>
<evidence type="ECO:0000313" key="2">
    <source>
        <dbReference type="EMBL" id="PJF45910.1"/>
    </source>
</evidence>
<accession>A0A2M8Q812</accession>
<feature type="transmembrane region" description="Helical" evidence="1">
    <location>
        <begin position="49"/>
        <end position="70"/>
    </location>
</feature>
<organism evidence="2 3">
    <name type="scientific">Candidatus Thermofonsia Clade 3 bacterium</name>
    <dbReference type="NCBI Taxonomy" id="2364212"/>
    <lineage>
        <taxon>Bacteria</taxon>
        <taxon>Bacillati</taxon>
        <taxon>Chloroflexota</taxon>
        <taxon>Candidatus Thermofontia</taxon>
        <taxon>Candidatus Thermofonsia Clade 3</taxon>
    </lineage>
</organism>
<evidence type="ECO:0000313" key="3">
    <source>
        <dbReference type="Proteomes" id="UP000230790"/>
    </source>
</evidence>
<dbReference type="EMBL" id="PGTN01000643">
    <property type="protein sequence ID" value="PJF45910.1"/>
    <property type="molecule type" value="Genomic_DNA"/>
</dbReference>
<dbReference type="AlphaFoldDB" id="A0A2M8Q812"/>
<keyword evidence="1" id="KW-0812">Transmembrane</keyword>
<dbReference type="InterPro" id="IPR018746">
    <property type="entry name" value="DUF2298"/>
</dbReference>
<protein>
    <recommendedName>
        <fullName evidence="4">Glycosyltransferase RgtA/B/C/D-like domain-containing protein</fullName>
    </recommendedName>
</protein>
<feature type="non-terminal residue" evidence="2">
    <location>
        <position position="1"/>
    </location>
</feature>
<name>A0A2M8Q812_9CHLR</name>
<dbReference type="Proteomes" id="UP000230790">
    <property type="component" value="Unassembled WGS sequence"/>
</dbReference>
<dbReference type="PANTHER" id="PTHR10790">
    <property type="entry name" value="TPR-DOMAIN CONTAINING PROTEIN"/>
    <property type="match status" value="1"/>
</dbReference>
<gene>
    <name evidence="2" type="ORF">CUN48_16485</name>
</gene>
<feature type="transmembrane region" description="Helical" evidence="1">
    <location>
        <begin position="134"/>
        <end position="156"/>
    </location>
</feature>
<proteinExistence type="predicted"/>
<dbReference type="PANTHER" id="PTHR10790:SF51">
    <property type="entry name" value="TETRATRICOPEPTIDE REPEAT PROTEIN"/>
    <property type="match status" value="1"/>
</dbReference>
<reference evidence="2 3" key="1">
    <citation type="submission" date="2017-11" db="EMBL/GenBank/DDBJ databases">
        <title>Evolution of Phototrophy in the Chloroflexi Phylum Driven by Horizontal Gene Transfer.</title>
        <authorList>
            <person name="Ward L.M."/>
            <person name="Hemp J."/>
            <person name="Shih P.M."/>
            <person name="Mcglynn S.E."/>
            <person name="Fischer W."/>
        </authorList>
    </citation>
    <scope>NUCLEOTIDE SEQUENCE [LARGE SCALE GENOMIC DNA]</scope>
    <source>
        <strain evidence="2">JP3_7</strain>
    </source>
</reference>
<keyword evidence="1" id="KW-1133">Transmembrane helix</keyword>
<keyword evidence="1" id="KW-0472">Membrane</keyword>
<evidence type="ECO:0000256" key="1">
    <source>
        <dbReference type="SAM" id="Phobius"/>
    </source>
</evidence>
<feature type="non-terminal residue" evidence="2">
    <location>
        <position position="176"/>
    </location>
</feature>
<comment type="caution">
    <text evidence="2">The sequence shown here is derived from an EMBL/GenBank/DDBJ whole genome shotgun (WGS) entry which is preliminary data.</text>
</comment>
<evidence type="ECO:0008006" key="4">
    <source>
        <dbReference type="Google" id="ProtNLM"/>
    </source>
</evidence>
<sequence length="176" mass="19747">LTVSGAALATLGKRRMRQEIVAPPSSTLVLDLRRGLWALRDMLRERWRWIAGGEALFLSAFAFMLALRWLNPALWQPIWGGEKPFEFGFLNALIRTPVLPPYNPFYSDGVINYYYYGFFLMSLPVRLTGIAPEVAYNLIVPTLFGLMLSAVFAVIVRIRGLWRWGVAGALLVGVAG</sequence>